<comment type="caution">
    <text evidence="3">The sequence shown here is derived from an EMBL/GenBank/DDBJ whole genome shotgun (WGS) entry which is preliminary data.</text>
</comment>
<reference evidence="4" key="1">
    <citation type="journal article" date="2019" name="Int. J. Syst. Evol. Microbiol.">
        <title>The Global Catalogue of Microorganisms (GCM) 10K type strain sequencing project: providing services to taxonomists for standard genome sequencing and annotation.</title>
        <authorList>
            <consortium name="The Broad Institute Genomics Platform"/>
            <consortium name="The Broad Institute Genome Sequencing Center for Infectious Disease"/>
            <person name="Wu L."/>
            <person name="Ma J."/>
        </authorList>
    </citation>
    <scope>NUCLEOTIDE SEQUENCE [LARGE SCALE GENOMIC DNA]</scope>
    <source>
        <strain evidence="4">JCM 1365</strain>
    </source>
</reference>
<dbReference type="PANTHER" id="PTHR33608">
    <property type="entry name" value="BLL2464 PROTEIN"/>
    <property type="match status" value="1"/>
</dbReference>
<dbReference type="EMBL" id="BMNZ01000002">
    <property type="protein sequence ID" value="GGM87949.1"/>
    <property type="molecule type" value="Genomic_DNA"/>
</dbReference>
<accession>A0ABQ2HTT0</accession>
<keyword evidence="4" id="KW-1185">Reference proteome</keyword>
<dbReference type="InterPro" id="IPR036465">
    <property type="entry name" value="vWFA_dom_sf"/>
</dbReference>
<feature type="region of interest" description="Disordered" evidence="1">
    <location>
        <begin position="156"/>
        <end position="181"/>
    </location>
</feature>
<dbReference type="RefSeq" id="WP_030198050.1">
    <property type="nucleotide sequence ID" value="NZ_BMNZ01000002.1"/>
</dbReference>
<evidence type="ECO:0000256" key="1">
    <source>
        <dbReference type="SAM" id="MobiDB-lite"/>
    </source>
</evidence>
<dbReference type="Proteomes" id="UP000623461">
    <property type="component" value="Unassembled WGS sequence"/>
</dbReference>
<dbReference type="PANTHER" id="PTHR33608:SF6">
    <property type="entry name" value="BLL2464 PROTEIN"/>
    <property type="match status" value="1"/>
</dbReference>
<evidence type="ECO:0000259" key="2">
    <source>
        <dbReference type="Pfam" id="PF01882"/>
    </source>
</evidence>
<dbReference type="Pfam" id="PF01882">
    <property type="entry name" value="DUF58"/>
    <property type="match status" value="1"/>
</dbReference>
<feature type="domain" description="DUF58" evidence="2">
    <location>
        <begin position="45"/>
        <end position="298"/>
    </location>
</feature>
<dbReference type="SUPFAM" id="SSF53300">
    <property type="entry name" value="vWA-like"/>
    <property type="match status" value="1"/>
</dbReference>
<dbReference type="Gene3D" id="3.40.50.410">
    <property type="entry name" value="von Willebrand factor, type A domain"/>
    <property type="match status" value="1"/>
</dbReference>
<name>A0ABQ2HTT0_9MICO</name>
<proteinExistence type="predicted"/>
<gene>
    <name evidence="3" type="ORF">GCM10009721_11140</name>
</gene>
<dbReference type="InterPro" id="IPR002881">
    <property type="entry name" value="DUF58"/>
</dbReference>
<protein>
    <recommendedName>
        <fullName evidence="2">DUF58 domain-containing protein</fullName>
    </recommendedName>
</protein>
<evidence type="ECO:0000313" key="4">
    <source>
        <dbReference type="Proteomes" id="UP000623461"/>
    </source>
</evidence>
<evidence type="ECO:0000313" key="3">
    <source>
        <dbReference type="EMBL" id="GGM87949.1"/>
    </source>
</evidence>
<organism evidence="3 4">
    <name type="scientific">Terrabacter tumescens</name>
    <dbReference type="NCBI Taxonomy" id="60443"/>
    <lineage>
        <taxon>Bacteria</taxon>
        <taxon>Bacillati</taxon>
        <taxon>Actinomycetota</taxon>
        <taxon>Actinomycetes</taxon>
        <taxon>Micrococcales</taxon>
        <taxon>Intrasporangiaceae</taxon>
        <taxon>Terrabacter</taxon>
    </lineage>
</organism>
<sequence length="339" mass="37379">MGATTPLSAESLLRRLEWRVVRRLDGRLQGDYRTLFRGAGLDFTDLREYVPGDDLRHIEWNVTARLDEPYVREFVEDRELTAWLLLDHSASMGFGPVDRQKDLVLAEVATTLAHVLTRGGSRVGAIVMDTGVDLVIPPASGRNQVLRIAKTLLDRRESRSAPTPTPSDRRKATHRGVASSLRRGVRRVLGRGASAGVPAPSGTVTDLGVLLAAAYGIVKRRSLVLVVSDFITADGWEAPLARLAQRHEVVALQVVDPRESELPDAGGIYVEDAETGEQIFVDTSDAGFRARLAEVAGARQADLEARARKAGVDLYPVQTDDDLVRSLLRISELRRRRRR</sequence>